<keyword evidence="2" id="KW-0732">Signal</keyword>
<dbReference type="RefSeq" id="XP_046004876.1">
    <property type="nucleotide sequence ID" value="XM_046157515.1"/>
</dbReference>
<dbReference type="EMBL" id="JAGTJQ010000014">
    <property type="protein sequence ID" value="KAH7012611.1"/>
    <property type="molecule type" value="Genomic_DNA"/>
</dbReference>
<dbReference type="Proteomes" id="UP000756346">
    <property type="component" value="Unassembled WGS sequence"/>
</dbReference>
<sequence>MKTLRLLLGHFSHTPLSFVIVVMLMLPLTSEAVGCTVVGPVIWVFGVALAIIRLTGRGNSGQPCWDIWLTVAAIGSLSLLAQSISQLCLYFRIFRAEKQFCQVINIAIGLVVLWGTVFLLNFVFLCDLALEDQMSTSKKISVIVIFALGVGFVFLFRIDWSANFTGSSKVTFILITVELAYISLRINLPEVFQACIRRAAPTARGGFSSDDNALVSVPRKPRKGRADDEYRYWSFHEGGHGVLWQTSLYQETGYI</sequence>
<name>A0A9P8XT62_9PEZI</name>
<evidence type="ECO:0000256" key="1">
    <source>
        <dbReference type="SAM" id="Phobius"/>
    </source>
</evidence>
<feature type="signal peptide" evidence="2">
    <location>
        <begin position="1"/>
        <end position="32"/>
    </location>
</feature>
<feature type="transmembrane region" description="Helical" evidence="1">
    <location>
        <begin position="103"/>
        <end position="125"/>
    </location>
</feature>
<protein>
    <submittedName>
        <fullName evidence="3">Uncharacterized protein</fullName>
    </submittedName>
</protein>
<feature type="transmembrane region" description="Helical" evidence="1">
    <location>
        <begin position="67"/>
        <end position="91"/>
    </location>
</feature>
<dbReference type="OrthoDB" id="3934549at2759"/>
<dbReference type="AlphaFoldDB" id="A0A9P8XT62"/>
<evidence type="ECO:0000256" key="2">
    <source>
        <dbReference type="SAM" id="SignalP"/>
    </source>
</evidence>
<accession>A0A9P8XT62</accession>
<feature type="transmembrane region" description="Helical" evidence="1">
    <location>
        <begin position="140"/>
        <end position="158"/>
    </location>
</feature>
<proteinExistence type="predicted"/>
<reference evidence="3" key="1">
    <citation type="journal article" date="2021" name="Nat. Commun.">
        <title>Genetic determinants of endophytism in the Arabidopsis root mycobiome.</title>
        <authorList>
            <person name="Mesny F."/>
            <person name="Miyauchi S."/>
            <person name="Thiergart T."/>
            <person name="Pickel B."/>
            <person name="Atanasova L."/>
            <person name="Karlsson M."/>
            <person name="Huettel B."/>
            <person name="Barry K.W."/>
            <person name="Haridas S."/>
            <person name="Chen C."/>
            <person name="Bauer D."/>
            <person name="Andreopoulos W."/>
            <person name="Pangilinan J."/>
            <person name="LaButti K."/>
            <person name="Riley R."/>
            <person name="Lipzen A."/>
            <person name="Clum A."/>
            <person name="Drula E."/>
            <person name="Henrissat B."/>
            <person name="Kohler A."/>
            <person name="Grigoriev I.V."/>
            <person name="Martin F.M."/>
            <person name="Hacquard S."/>
        </authorList>
    </citation>
    <scope>NUCLEOTIDE SEQUENCE</scope>
    <source>
        <strain evidence="3">MPI-CAGE-CH-0230</strain>
    </source>
</reference>
<evidence type="ECO:0000313" key="3">
    <source>
        <dbReference type="EMBL" id="KAH7012611.1"/>
    </source>
</evidence>
<gene>
    <name evidence="3" type="ORF">B0I36DRAFT_356005</name>
</gene>
<keyword evidence="4" id="KW-1185">Reference proteome</keyword>
<keyword evidence="1" id="KW-0472">Membrane</keyword>
<feature type="transmembrane region" description="Helical" evidence="1">
    <location>
        <begin position="33"/>
        <end position="55"/>
    </location>
</feature>
<keyword evidence="1" id="KW-0812">Transmembrane</keyword>
<comment type="caution">
    <text evidence="3">The sequence shown here is derived from an EMBL/GenBank/DDBJ whole genome shotgun (WGS) entry which is preliminary data.</text>
</comment>
<feature type="chain" id="PRO_5040310186" evidence="2">
    <location>
        <begin position="33"/>
        <end position="255"/>
    </location>
</feature>
<dbReference type="GeneID" id="70187061"/>
<evidence type="ECO:0000313" key="4">
    <source>
        <dbReference type="Proteomes" id="UP000756346"/>
    </source>
</evidence>
<organism evidence="3 4">
    <name type="scientific">Microdochium trichocladiopsis</name>
    <dbReference type="NCBI Taxonomy" id="1682393"/>
    <lineage>
        <taxon>Eukaryota</taxon>
        <taxon>Fungi</taxon>
        <taxon>Dikarya</taxon>
        <taxon>Ascomycota</taxon>
        <taxon>Pezizomycotina</taxon>
        <taxon>Sordariomycetes</taxon>
        <taxon>Xylariomycetidae</taxon>
        <taxon>Xylariales</taxon>
        <taxon>Microdochiaceae</taxon>
        <taxon>Microdochium</taxon>
    </lineage>
</organism>
<keyword evidence="1" id="KW-1133">Transmembrane helix</keyword>